<dbReference type="OrthoDB" id="5801841at2"/>
<gene>
    <name evidence="1" type="ORF">FKG94_08095</name>
</gene>
<keyword evidence="2" id="KW-1185">Reference proteome</keyword>
<dbReference type="RefSeq" id="WP_142903694.1">
    <property type="nucleotide sequence ID" value="NZ_ML660090.1"/>
</dbReference>
<protein>
    <submittedName>
        <fullName evidence="1">Uncharacterized protein</fullName>
    </submittedName>
</protein>
<organism evidence="1 2">
    <name type="scientific">Exilibacterium tricleocarpae</name>
    <dbReference type="NCBI Taxonomy" id="2591008"/>
    <lineage>
        <taxon>Bacteria</taxon>
        <taxon>Pseudomonadati</taxon>
        <taxon>Pseudomonadota</taxon>
        <taxon>Gammaproteobacteria</taxon>
        <taxon>Cellvibrionales</taxon>
        <taxon>Cellvibrionaceae</taxon>
        <taxon>Exilibacterium</taxon>
    </lineage>
</organism>
<dbReference type="AlphaFoldDB" id="A0A545TZN5"/>
<accession>A0A545TZN5</accession>
<proteinExistence type="predicted"/>
<dbReference type="EMBL" id="VHSG01000007">
    <property type="protein sequence ID" value="TQV82678.1"/>
    <property type="molecule type" value="Genomic_DNA"/>
</dbReference>
<name>A0A545TZN5_9GAMM</name>
<evidence type="ECO:0000313" key="1">
    <source>
        <dbReference type="EMBL" id="TQV82678.1"/>
    </source>
</evidence>
<comment type="caution">
    <text evidence="1">The sequence shown here is derived from an EMBL/GenBank/DDBJ whole genome shotgun (WGS) entry which is preliminary data.</text>
</comment>
<evidence type="ECO:0000313" key="2">
    <source>
        <dbReference type="Proteomes" id="UP000319732"/>
    </source>
</evidence>
<sequence length="124" mass="13688">MPPTPNPEAADNIKLLPDAIESETAMDAALRRLVLLAKQDLAHRLKMDAAAIELVEARHITWRDSSLGCPKPNAQYMKVPSKGARITLKAGERTYRYHSGENRPLFYCDAIAPLGSLSFRDGSI</sequence>
<dbReference type="Proteomes" id="UP000319732">
    <property type="component" value="Unassembled WGS sequence"/>
</dbReference>
<reference evidence="1 2" key="1">
    <citation type="submission" date="2019-06" db="EMBL/GenBank/DDBJ databases">
        <title>Whole genome sequence for Cellvibrionaceae sp. R142.</title>
        <authorList>
            <person name="Wang G."/>
        </authorList>
    </citation>
    <scope>NUCLEOTIDE SEQUENCE [LARGE SCALE GENOMIC DNA]</scope>
    <source>
        <strain evidence="1 2">R142</strain>
    </source>
</reference>